<comment type="caution">
    <text evidence="3">The sequence shown here is derived from an EMBL/GenBank/DDBJ whole genome shotgun (WGS) entry which is preliminary data.</text>
</comment>
<dbReference type="GO" id="GO:0016491">
    <property type="term" value="F:oxidoreductase activity"/>
    <property type="evidence" value="ECO:0007669"/>
    <property type="project" value="UniProtKB-KW"/>
</dbReference>
<evidence type="ECO:0000313" key="3">
    <source>
        <dbReference type="EMBL" id="CVI25300.1"/>
    </source>
</evidence>
<dbReference type="RefSeq" id="WP_080868846.1">
    <property type="nucleotide sequence ID" value="NZ_LT009760.1"/>
</dbReference>
<dbReference type="InterPro" id="IPR036188">
    <property type="entry name" value="FAD/NAD-bd_sf"/>
</dbReference>
<reference evidence="3 4" key="1">
    <citation type="submission" date="2016-01" db="EMBL/GenBank/DDBJ databases">
        <authorList>
            <person name="Regsiter A."/>
            <person name="william w."/>
        </authorList>
    </citation>
    <scope>NUCLEOTIDE SEQUENCE [LARGE SCALE GENOMIC DNA]</scope>
    <source>
        <strain evidence="3 4">B6</strain>
    </source>
</reference>
<dbReference type="InterPro" id="IPR006076">
    <property type="entry name" value="FAD-dep_OxRdtase"/>
</dbReference>
<proteinExistence type="predicted"/>
<dbReference type="GO" id="GO:0005737">
    <property type="term" value="C:cytoplasm"/>
    <property type="evidence" value="ECO:0007669"/>
    <property type="project" value="TreeGrafter"/>
</dbReference>
<evidence type="ECO:0000256" key="1">
    <source>
        <dbReference type="ARBA" id="ARBA00023002"/>
    </source>
</evidence>
<dbReference type="PANTHER" id="PTHR13847">
    <property type="entry name" value="SARCOSINE DEHYDROGENASE-RELATED"/>
    <property type="match status" value="1"/>
</dbReference>
<dbReference type="EMBL" id="FCNL01000042">
    <property type="protein sequence ID" value="CVI25300.1"/>
    <property type="molecule type" value="Genomic_DNA"/>
</dbReference>
<dbReference type="SUPFAM" id="SSF51905">
    <property type="entry name" value="FAD/NAD(P)-binding domain"/>
    <property type="match status" value="1"/>
</dbReference>
<name>A0A822V725_AGRTU</name>
<accession>A0A822V725</accession>
<organism evidence="3 4">
    <name type="scientific">Agrobacterium tumefaciens str. B6</name>
    <dbReference type="NCBI Taxonomy" id="1183423"/>
    <lineage>
        <taxon>Bacteria</taxon>
        <taxon>Pseudomonadati</taxon>
        <taxon>Pseudomonadota</taxon>
        <taxon>Alphaproteobacteria</taxon>
        <taxon>Hyphomicrobiales</taxon>
        <taxon>Rhizobiaceae</taxon>
        <taxon>Rhizobium/Agrobacterium group</taxon>
        <taxon>Agrobacterium</taxon>
        <taxon>Agrobacterium tumefaciens complex</taxon>
    </lineage>
</organism>
<evidence type="ECO:0000259" key="2">
    <source>
        <dbReference type="Pfam" id="PF01266"/>
    </source>
</evidence>
<dbReference type="Pfam" id="PF01266">
    <property type="entry name" value="DAO"/>
    <property type="match status" value="1"/>
</dbReference>
<dbReference type="Proteomes" id="UP000192074">
    <property type="component" value="Unassembled WGS sequence"/>
</dbReference>
<evidence type="ECO:0000313" key="4">
    <source>
        <dbReference type="Proteomes" id="UP000192074"/>
    </source>
</evidence>
<sequence length="459" mass="50103">MIASTSSAEIAVIGAGNVGIAVAYYLNAKYGFRDIVIIDPRDPMSLTSAQSGENYRNWWPHPVMTAFTNDSIRLLEDIASKTGNRIQMTRRGYALVTRRARPQDLIEDLYVGYGADAEKLIRIHEGAGPHPSYSPAQSAGWEDEPAGVDVLCDEDLIRKMFPAFETDVATVLHVRRAGSISGQQLGQYMLEIIKDNGGRLLRGDVIAIEKASQFVLTVKAAEGQSEVRANRIVNAAGPFVNDIAEMLGETLGTSCIYQQKIAFEDRDGIVPRDLPFTIDLDGQRLAWTDEEREILCEDPLTAKLTEYMQGGIHCRPDGAESGKWIKLGWAFNSASSDPHSLEPIDEQFPDIVLRAASRLQPGLTSYIGRLPRGARHYGGYYTTTEENWPLIGPTKTPGVFVAGALSGFGTMAACATGELCADWIGGKPTATYAEMLTPARHQDPVLMAELKAQGSRGHL</sequence>
<dbReference type="AlphaFoldDB" id="A0A822V725"/>
<dbReference type="Gene3D" id="3.30.9.10">
    <property type="entry name" value="D-Amino Acid Oxidase, subunit A, domain 2"/>
    <property type="match status" value="2"/>
</dbReference>
<dbReference type="PANTHER" id="PTHR13847:SF287">
    <property type="entry name" value="FAD-DEPENDENT OXIDOREDUCTASE DOMAIN-CONTAINING PROTEIN 1"/>
    <property type="match status" value="1"/>
</dbReference>
<protein>
    <submittedName>
        <fullName evidence="3">FAD dependent oxidoreductase</fullName>
    </submittedName>
</protein>
<dbReference type="Gene3D" id="3.50.50.60">
    <property type="entry name" value="FAD/NAD(P)-binding domain"/>
    <property type="match status" value="2"/>
</dbReference>
<gene>
    <name evidence="3" type="ORF">AGR4A_pAt30115</name>
</gene>
<feature type="domain" description="FAD dependent oxidoreductase" evidence="2">
    <location>
        <begin position="10"/>
        <end position="423"/>
    </location>
</feature>
<keyword evidence="1" id="KW-0560">Oxidoreductase</keyword>